<accession>A0A1H0SFT7</accession>
<evidence type="ECO:0000313" key="1">
    <source>
        <dbReference type="EMBL" id="SDP40379.1"/>
    </source>
</evidence>
<gene>
    <name evidence="1" type="ORF">SAMN04489867_2336</name>
</gene>
<evidence type="ECO:0008006" key="3">
    <source>
        <dbReference type="Google" id="ProtNLM"/>
    </source>
</evidence>
<dbReference type="RefSeq" id="WP_091785540.1">
    <property type="nucleotide sequence ID" value="NZ_LT629711.1"/>
</dbReference>
<dbReference type="EMBL" id="LT629711">
    <property type="protein sequence ID" value="SDP40379.1"/>
    <property type="molecule type" value="Genomic_DNA"/>
</dbReference>
<dbReference type="AlphaFoldDB" id="A0A1H0SFT7"/>
<dbReference type="STRING" id="443156.SAMN04489867_2336"/>
<protein>
    <recommendedName>
        <fullName evidence="3">SipW-cognate class signal peptide</fullName>
    </recommendedName>
</protein>
<name>A0A1H0SFT7_9MICO</name>
<proteinExistence type="predicted"/>
<dbReference type="OrthoDB" id="3790885at2"/>
<evidence type="ECO:0000313" key="2">
    <source>
        <dbReference type="Proteomes" id="UP000199077"/>
    </source>
</evidence>
<sequence length="151" mass="15241">MKFSKKRAAAVATGAALTFIVGGVAFGYWTTTGSGSGSASTGNTSPISISSTAVTGLYPGDTPKAVSGTFTNPNVGPVFVQQVSVAVDPAWSVGTTNPCSASDFTVTQPTATARQIVTGDTWSGATIQLKNLATNQDNCKGVTVPLVFTSN</sequence>
<keyword evidence="2" id="KW-1185">Reference proteome</keyword>
<organism evidence="1 2">
    <name type="scientific">Pedococcus dokdonensis</name>
    <dbReference type="NCBI Taxonomy" id="443156"/>
    <lineage>
        <taxon>Bacteria</taxon>
        <taxon>Bacillati</taxon>
        <taxon>Actinomycetota</taxon>
        <taxon>Actinomycetes</taxon>
        <taxon>Micrococcales</taxon>
        <taxon>Intrasporangiaceae</taxon>
        <taxon>Pedococcus</taxon>
    </lineage>
</organism>
<dbReference type="Proteomes" id="UP000199077">
    <property type="component" value="Chromosome I"/>
</dbReference>
<reference evidence="2" key="1">
    <citation type="submission" date="2016-10" db="EMBL/GenBank/DDBJ databases">
        <authorList>
            <person name="Varghese N."/>
            <person name="Submissions S."/>
        </authorList>
    </citation>
    <scope>NUCLEOTIDE SEQUENCE [LARGE SCALE GENOMIC DNA]</scope>
    <source>
        <strain evidence="2">DSM 22329</strain>
    </source>
</reference>